<dbReference type="Proteomes" id="UP000646152">
    <property type="component" value="Unassembled WGS sequence"/>
</dbReference>
<dbReference type="PROSITE" id="PS51747">
    <property type="entry name" value="CYT_DCMP_DEAMINASES_2"/>
    <property type="match status" value="1"/>
</dbReference>
<dbReference type="PANTHER" id="PTHR11079:SF179">
    <property type="entry name" value="TRNA(ADENINE(34)) DEAMINASE, CHLOROPLASTIC"/>
    <property type="match status" value="1"/>
</dbReference>
<comment type="caution">
    <text evidence="2">The sequence shown here is derived from an EMBL/GenBank/DDBJ whole genome shotgun (WGS) entry which is preliminary data.</text>
</comment>
<proteinExistence type="predicted"/>
<gene>
    <name evidence="2" type="ORF">GCM10011502_00620</name>
</gene>
<dbReference type="Pfam" id="PF00383">
    <property type="entry name" value="dCMP_cyt_deam_1"/>
    <property type="match status" value="1"/>
</dbReference>
<feature type="domain" description="CMP/dCMP-type deaminase" evidence="1">
    <location>
        <begin position="5"/>
        <end position="115"/>
    </location>
</feature>
<dbReference type="SUPFAM" id="SSF53927">
    <property type="entry name" value="Cytidine deaminase-like"/>
    <property type="match status" value="1"/>
</dbReference>
<accession>A0ABQ1ID22</accession>
<protein>
    <submittedName>
        <fullName evidence="2">tRNA-specific adenosine deaminase</fullName>
    </submittedName>
</protein>
<keyword evidence="3" id="KW-1185">Reference proteome</keyword>
<evidence type="ECO:0000313" key="2">
    <source>
        <dbReference type="EMBL" id="GGB31539.1"/>
    </source>
</evidence>
<dbReference type="InterPro" id="IPR016193">
    <property type="entry name" value="Cytidine_deaminase-like"/>
</dbReference>
<dbReference type="PANTHER" id="PTHR11079">
    <property type="entry name" value="CYTOSINE DEAMINASE FAMILY MEMBER"/>
    <property type="match status" value="1"/>
</dbReference>
<dbReference type="Gene3D" id="3.40.140.10">
    <property type="entry name" value="Cytidine Deaminase, domain 2"/>
    <property type="match status" value="1"/>
</dbReference>
<dbReference type="EMBL" id="BMKE01000001">
    <property type="protein sequence ID" value="GGB31539.1"/>
    <property type="molecule type" value="Genomic_DNA"/>
</dbReference>
<sequence>MALNEQDLRHLRRCVALAEESLNSGDQPFGSVLVSANGAVLAEDHNQIHTNATWHPELALAQWAAEHLSETERAQTTLYTSGEHCPMCAAAHAWAGLGRVVYICSAAQFAAWCDEWGLPAAPVKALAINEVAPEITVVGPVPELMDEVRELHKRYFGIKDSFKP</sequence>
<organism evidence="2 3">
    <name type="scientific">Oceanisphaera marina</name>
    <dbReference type="NCBI Taxonomy" id="2017550"/>
    <lineage>
        <taxon>Bacteria</taxon>
        <taxon>Pseudomonadati</taxon>
        <taxon>Pseudomonadota</taxon>
        <taxon>Gammaproteobacteria</taxon>
        <taxon>Aeromonadales</taxon>
        <taxon>Aeromonadaceae</taxon>
        <taxon>Oceanisphaera</taxon>
    </lineage>
</organism>
<evidence type="ECO:0000313" key="3">
    <source>
        <dbReference type="Proteomes" id="UP000646152"/>
    </source>
</evidence>
<reference evidence="3" key="1">
    <citation type="journal article" date="2019" name="Int. J. Syst. Evol. Microbiol.">
        <title>The Global Catalogue of Microorganisms (GCM) 10K type strain sequencing project: providing services to taxonomists for standard genome sequencing and annotation.</title>
        <authorList>
            <consortium name="The Broad Institute Genomics Platform"/>
            <consortium name="The Broad Institute Genome Sequencing Center for Infectious Disease"/>
            <person name="Wu L."/>
            <person name="Ma J."/>
        </authorList>
    </citation>
    <scope>NUCLEOTIDE SEQUENCE [LARGE SCALE GENOMIC DNA]</scope>
    <source>
        <strain evidence="3">CGMCC 1.15923</strain>
    </source>
</reference>
<dbReference type="RefSeq" id="WP_188628096.1">
    <property type="nucleotide sequence ID" value="NZ_BMKE01000001.1"/>
</dbReference>
<dbReference type="InterPro" id="IPR002125">
    <property type="entry name" value="CMP_dCMP_dom"/>
</dbReference>
<dbReference type="CDD" id="cd01285">
    <property type="entry name" value="nucleoside_deaminase"/>
    <property type="match status" value="1"/>
</dbReference>
<name>A0ABQ1ID22_9GAMM</name>
<evidence type="ECO:0000259" key="1">
    <source>
        <dbReference type="PROSITE" id="PS51747"/>
    </source>
</evidence>